<feature type="region of interest" description="Disordered" evidence="1">
    <location>
        <begin position="171"/>
        <end position="252"/>
    </location>
</feature>
<feature type="compositionally biased region" description="Basic and acidic residues" evidence="1">
    <location>
        <begin position="61"/>
        <end position="75"/>
    </location>
</feature>
<feature type="compositionally biased region" description="Low complexity" evidence="1">
    <location>
        <begin position="236"/>
        <end position="252"/>
    </location>
</feature>
<proteinExistence type="predicted"/>
<feature type="compositionally biased region" description="Basic and acidic residues" evidence="1">
    <location>
        <begin position="315"/>
        <end position="325"/>
    </location>
</feature>
<feature type="compositionally biased region" description="Low complexity" evidence="1">
    <location>
        <begin position="566"/>
        <end position="577"/>
    </location>
</feature>
<feature type="domain" description="DUF6594" evidence="3">
    <location>
        <begin position="425"/>
        <end position="669"/>
    </location>
</feature>
<evidence type="ECO:0000313" key="5">
    <source>
        <dbReference type="Proteomes" id="UP000310108"/>
    </source>
</evidence>
<accession>A0A4U6XHA7</accession>
<keyword evidence="2" id="KW-0472">Membrane</keyword>
<evidence type="ECO:0000256" key="1">
    <source>
        <dbReference type="SAM" id="MobiDB-lite"/>
    </source>
</evidence>
<dbReference type="AlphaFoldDB" id="A0A4U6XHA7"/>
<evidence type="ECO:0000256" key="2">
    <source>
        <dbReference type="SAM" id="Phobius"/>
    </source>
</evidence>
<feature type="compositionally biased region" description="Polar residues" evidence="1">
    <location>
        <begin position="50"/>
        <end position="60"/>
    </location>
</feature>
<evidence type="ECO:0000259" key="3">
    <source>
        <dbReference type="Pfam" id="PF20237"/>
    </source>
</evidence>
<organism evidence="4 5">
    <name type="scientific">Colletotrichum tanaceti</name>
    <dbReference type="NCBI Taxonomy" id="1306861"/>
    <lineage>
        <taxon>Eukaryota</taxon>
        <taxon>Fungi</taxon>
        <taxon>Dikarya</taxon>
        <taxon>Ascomycota</taxon>
        <taxon>Pezizomycotina</taxon>
        <taxon>Sordariomycetes</taxon>
        <taxon>Hypocreomycetidae</taxon>
        <taxon>Glomerellales</taxon>
        <taxon>Glomerellaceae</taxon>
        <taxon>Colletotrichum</taxon>
        <taxon>Colletotrichum destructivum species complex</taxon>
    </lineage>
</organism>
<feature type="region of interest" description="Disordered" evidence="1">
    <location>
        <begin position="371"/>
        <end position="397"/>
    </location>
</feature>
<feature type="compositionally biased region" description="Low complexity" evidence="1">
    <location>
        <begin position="119"/>
        <end position="138"/>
    </location>
</feature>
<feature type="region of interest" description="Disordered" evidence="1">
    <location>
        <begin position="1"/>
        <end position="157"/>
    </location>
</feature>
<feature type="transmembrane region" description="Helical" evidence="2">
    <location>
        <begin position="687"/>
        <end position="704"/>
    </location>
</feature>
<sequence length="705" mass="76551">MSTAYRPPFVDDLPGSCYVDDTQPSDQAWLAPGPGDGLMRAMDAVPAPATFSSTSAQSAHDASDKTAPEGHHMLADDTSTPSVPRARPRSATVRRHSSMPSSGPESPTRRRTVAMEPATQSTQRAQSLQSLQSIQSTLDEVNPADPESSSDETVVPPADSTDIQLQYANCPASPTKSTLTSFTSLTDNTHGSGSSSGSGSTITQASWPRRRGSDKSRGHEKVFLKGRRQSRSPKTQQQHQHQQQQQQQQQQHFSNVLTYLEPDSPHVTPEVIQRSVDQSAYWRMPEPSSFQSPSTRSNASTASSSFQSDVFSEMPGDHETDRSSSPDHSAYGDSPSMPGKFEVQMAAAAAAAAHRQQQDCHSYGISEMPRGTANLPHLPPNALQPRLPGVQNGHTPKHLPRAEILPLTGYELMASKLCAPSTAANSDPDRLAIKPIYRRFEALNHRLLLHLQDELAELEEQLHRIDTADTQTRRMQNCFLPASRRQDALTAGELQWHKTDVLGRIGYKISQYNQVLSSFKETQHLPAPDPRDVDVYRAYLANQNPIVDVETRFLDPLDDLVSLARPSPSSSNDSFFSGDELKTPQQQQQQPQRRLRLPAMNLETGNRAERARRLLIAALTGFLPTLALAFAAAFLLPILAFAVIPGFVGRMAVVFLVAVGVAAGVVQAGLFSGGVNRPAKVAATEGLLASGVYVGVMAVVAGIFG</sequence>
<feature type="region of interest" description="Disordered" evidence="1">
    <location>
        <begin position="565"/>
        <end position="594"/>
    </location>
</feature>
<feature type="compositionally biased region" description="Basic residues" evidence="1">
    <location>
        <begin position="86"/>
        <end position="97"/>
    </location>
</feature>
<keyword evidence="5" id="KW-1185">Reference proteome</keyword>
<dbReference type="OrthoDB" id="5416037at2759"/>
<feature type="compositionally biased region" description="Low complexity" evidence="1">
    <location>
        <begin position="173"/>
        <end position="200"/>
    </location>
</feature>
<name>A0A4U6XHA7_9PEZI</name>
<feature type="region of interest" description="Disordered" evidence="1">
    <location>
        <begin position="284"/>
        <end position="339"/>
    </location>
</feature>
<feature type="compositionally biased region" description="Basic and acidic residues" evidence="1">
    <location>
        <begin position="211"/>
        <end position="223"/>
    </location>
</feature>
<gene>
    <name evidence="4" type="ORF">CTA1_1142</name>
</gene>
<dbReference type="PANTHER" id="PTHR34502">
    <property type="entry name" value="DUF6594 DOMAIN-CONTAINING PROTEIN-RELATED"/>
    <property type="match status" value="1"/>
</dbReference>
<dbReference type="EMBL" id="PJEX01000105">
    <property type="protein sequence ID" value="TKW55290.1"/>
    <property type="molecule type" value="Genomic_DNA"/>
</dbReference>
<comment type="caution">
    <text evidence="4">The sequence shown here is derived from an EMBL/GenBank/DDBJ whole genome shotgun (WGS) entry which is preliminary data.</text>
</comment>
<keyword evidence="2" id="KW-1133">Transmembrane helix</keyword>
<keyword evidence="2" id="KW-0812">Transmembrane</keyword>
<dbReference type="Proteomes" id="UP000310108">
    <property type="component" value="Unassembled WGS sequence"/>
</dbReference>
<feature type="transmembrane region" description="Helical" evidence="2">
    <location>
        <begin position="653"/>
        <end position="675"/>
    </location>
</feature>
<protein>
    <recommendedName>
        <fullName evidence="3">DUF6594 domain-containing protein</fullName>
    </recommendedName>
</protein>
<evidence type="ECO:0000313" key="4">
    <source>
        <dbReference type="EMBL" id="TKW55290.1"/>
    </source>
</evidence>
<feature type="transmembrane region" description="Helical" evidence="2">
    <location>
        <begin position="614"/>
        <end position="647"/>
    </location>
</feature>
<dbReference type="Pfam" id="PF20237">
    <property type="entry name" value="DUF6594"/>
    <property type="match status" value="1"/>
</dbReference>
<feature type="compositionally biased region" description="Low complexity" evidence="1">
    <location>
        <begin position="292"/>
        <end position="312"/>
    </location>
</feature>
<reference evidence="4 5" key="1">
    <citation type="journal article" date="2019" name="PLoS ONE">
        <title>Comparative genome analysis indicates high evolutionary potential of pathogenicity genes in Colletotrichum tanaceti.</title>
        <authorList>
            <person name="Lelwala R.V."/>
            <person name="Korhonen P.K."/>
            <person name="Young N.D."/>
            <person name="Scott J.B."/>
            <person name="Ades P.A."/>
            <person name="Gasser R.B."/>
            <person name="Taylor P.W.J."/>
        </authorList>
    </citation>
    <scope>NUCLEOTIDE SEQUENCE [LARGE SCALE GENOMIC DNA]</scope>
    <source>
        <strain evidence="4">BRIP57314</strain>
    </source>
</reference>
<dbReference type="PANTHER" id="PTHR34502:SF6">
    <property type="entry name" value="DUF6594 DOMAIN-CONTAINING PROTEIN"/>
    <property type="match status" value="1"/>
</dbReference>
<dbReference type="InterPro" id="IPR046529">
    <property type="entry name" value="DUF6594"/>
</dbReference>